<dbReference type="WBParaSite" id="PS1159_v2.g10510.t1">
    <property type="protein sequence ID" value="PS1159_v2.g10510.t1"/>
    <property type="gene ID" value="PS1159_v2.g10510"/>
</dbReference>
<dbReference type="Proteomes" id="UP000887580">
    <property type="component" value="Unplaced"/>
</dbReference>
<accession>A0AC35ET11</accession>
<organism evidence="1 2">
    <name type="scientific">Panagrolaimus sp. PS1159</name>
    <dbReference type="NCBI Taxonomy" id="55785"/>
    <lineage>
        <taxon>Eukaryota</taxon>
        <taxon>Metazoa</taxon>
        <taxon>Ecdysozoa</taxon>
        <taxon>Nematoda</taxon>
        <taxon>Chromadorea</taxon>
        <taxon>Rhabditida</taxon>
        <taxon>Tylenchina</taxon>
        <taxon>Panagrolaimomorpha</taxon>
        <taxon>Panagrolaimoidea</taxon>
        <taxon>Panagrolaimidae</taxon>
        <taxon>Panagrolaimus</taxon>
    </lineage>
</organism>
<name>A0AC35ET11_9BILA</name>
<evidence type="ECO:0000313" key="1">
    <source>
        <dbReference type="Proteomes" id="UP000887580"/>
    </source>
</evidence>
<proteinExistence type="predicted"/>
<evidence type="ECO:0000313" key="2">
    <source>
        <dbReference type="WBParaSite" id="PS1159_v2.g10510.t1"/>
    </source>
</evidence>
<sequence>MFRSVFFWCILLLSFAEVYSLRGALIRNGRTAFNERNGNIGYPFLFFPQNRGYQEFMRFGRSNILLPGTHQNFFRVRRDISPATYRNRGRRDDSDEAESARFG</sequence>
<protein>
    <submittedName>
        <fullName evidence="2">Uncharacterized protein</fullName>
    </submittedName>
</protein>
<reference evidence="2" key="1">
    <citation type="submission" date="2022-11" db="UniProtKB">
        <authorList>
            <consortium name="WormBaseParasite"/>
        </authorList>
    </citation>
    <scope>IDENTIFICATION</scope>
</reference>